<dbReference type="EMBL" id="MCGO01000213">
    <property type="protein sequence ID" value="ORY21215.1"/>
    <property type="molecule type" value="Genomic_DNA"/>
</dbReference>
<feature type="transmembrane region" description="Helical" evidence="7">
    <location>
        <begin position="107"/>
        <end position="128"/>
    </location>
</feature>
<dbReference type="InterPro" id="IPR001694">
    <property type="entry name" value="NADH_UbQ_OxRdtase_su1/FPO"/>
</dbReference>
<feature type="transmembrane region" description="Helical" evidence="7">
    <location>
        <begin position="76"/>
        <end position="95"/>
    </location>
</feature>
<evidence type="ECO:0000256" key="5">
    <source>
        <dbReference type="ARBA" id="ARBA00023136"/>
    </source>
</evidence>
<feature type="transmembrane region" description="Helical" evidence="7">
    <location>
        <begin position="176"/>
        <end position="197"/>
    </location>
</feature>
<evidence type="ECO:0000256" key="8">
    <source>
        <dbReference type="SAM" id="SignalP"/>
    </source>
</evidence>
<comment type="similarity">
    <text evidence="2 6">Belongs to the complex I subunit 1 family.</text>
</comment>
<evidence type="ECO:0000256" key="6">
    <source>
        <dbReference type="RuleBase" id="RU000471"/>
    </source>
</evidence>
<keyword evidence="11" id="KW-1185">Reference proteome</keyword>
<dbReference type="Proteomes" id="UP000193642">
    <property type="component" value="Unassembled WGS sequence"/>
</dbReference>
<feature type="transmembrane region" description="Helical" evidence="7">
    <location>
        <begin position="284"/>
        <end position="308"/>
    </location>
</feature>
<feature type="transmembrane region" description="Helical" evidence="7">
    <location>
        <begin position="242"/>
        <end position="272"/>
    </location>
</feature>
<dbReference type="GO" id="GO:0003954">
    <property type="term" value="F:NADH dehydrogenase activity"/>
    <property type="evidence" value="ECO:0007669"/>
    <property type="project" value="TreeGrafter"/>
</dbReference>
<sequence>MIASLIVLLGMVLSVALTTLAERKVMGACQRRIGPNKVGYVGLLQPFNASLLLNYVADGIKLILKESVLPLESSNLLFFAMPFFTFYLALLNWLVMPLDFGVAVGELVGGGLLVIVAISELGIYGVIFSGWSANSKYPFLGALRSTAQMISYSVGLSLIMLTVIFTLGTIDLLEVITAQRSVAVCFALFPMVGLFMISAKLNTISLTYLLPEAESELVSGFMTEHGAFPFACFFLAEYCNMITISTLFGVLFFGISVASGAHIALLFFMIWLRASLARLRFDQLMSAFWSHMLPFLMGYIMFLPAFLYTFDILS</sequence>
<evidence type="ECO:0000256" key="3">
    <source>
        <dbReference type="ARBA" id="ARBA00022692"/>
    </source>
</evidence>
<dbReference type="STRING" id="329046.A0A1Y1ZMI3"/>
<dbReference type="OrthoDB" id="2146512at2759"/>
<reference evidence="9 11" key="1">
    <citation type="submission" date="2016-07" db="EMBL/GenBank/DDBJ databases">
        <title>Pervasive Adenine N6-methylation of Active Genes in Fungi.</title>
        <authorList>
            <consortium name="DOE Joint Genome Institute"/>
            <person name="Mondo S.J."/>
            <person name="Dannebaum R.O."/>
            <person name="Kuo R.C."/>
            <person name="Labutti K."/>
            <person name="Haridas S."/>
            <person name="Kuo A."/>
            <person name="Salamov A."/>
            <person name="Ahrendt S.R."/>
            <person name="Lipzen A."/>
            <person name="Sullivan W."/>
            <person name="Andreopoulos W.B."/>
            <person name="Clum A."/>
            <person name="Lindquist E."/>
            <person name="Daum C."/>
            <person name="Ramamoorthy G.K."/>
            <person name="Gryganskyi A."/>
            <person name="Culley D."/>
            <person name="Magnuson J.K."/>
            <person name="James T.Y."/>
            <person name="O'Malley M.A."/>
            <person name="Stajich J.E."/>
            <person name="Spatafora J.W."/>
            <person name="Visel A."/>
            <person name="Grigoriev I.V."/>
        </authorList>
    </citation>
    <scope>NUCLEOTIDE SEQUENCE [LARGE SCALE GENOMIC DNA]</scope>
    <source>
        <strain evidence="9 11">JEL800</strain>
    </source>
</reference>
<name>A0A1Y1ZMI3_9FUNG</name>
<comment type="caution">
    <text evidence="9">The sequence shown here is derived from an EMBL/GenBank/DDBJ whole genome shotgun (WGS) entry which is preliminary data.</text>
</comment>
<evidence type="ECO:0000256" key="2">
    <source>
        <dbReference type="ARBA" id="ARBA00010535"/>
    </source>
</evidence>
<dbReference type="AlphaFoldDB" id="A0A1Y1ZMI3"/>
<dbReference type="GO" id="GO:0005743">
    <property type="term" value="C:mitochondrial inner membrane"/>
    <property type="evidence" value="ECO:0007669"/>
    <property type="project" value="UniProtKB-SubCell"/>
</dbReference>
<evidence type="ECO:0000313" key="10">
    <source>
        <dbReference type="EMBL" id="ORY21215.1"/>
    </source>
</evidence>
<dbReference type="PANTHER" id="PTHR11432:SF3">
    <property type="entry name" value="NADH-UBIQUINONE OXIDOREDUCTASE CHAIN 1"/>
    <property type="match status" value="1"/>
</dbReference>
<dbReference type="PANTHER" id="PTHR11432">
    <property type="entry name" value="NADH DEHYDROGENASE SUBUNIT 1"/>
    <property type="match status" value="1"/>
</dbReference>
<evidence type="ECO:0000256" key="1">
    <source>
        <dbReference type="ARBA" id="ARBA00004141"/>
    </source>
</evidence>
<evidence type="ECO:0000256" key="7">
    <source>
        <dbReference type="SAM" id="Phobius"/>
    </source>
</evidence>
<feature type="chain" id="PRO_5011907696" evidence="8">
    <location>
        <begin position="22"/>
        <end position="314"/>
    </location>
</feature>
<keyword evidence="8" id="KW-0732">Signal</keyword>
<keyword evidence="3 6" id="KW-0812">Transmembrane</keyword>
<organism evidence="9 11">
    <name type="scientific">Rhizoclosmatium globosum</name>
    <dbReference type="NCBI Taxonomy" id="329046"/>
    <lineage>
        <taxon>Eukaryota</taxon>
        <taxon>Fungi</taxon>
        <taxon>Fungi incertae sedis</taxon>
        <taxon>Chytridiomycota</taxon>
        <taxon>Chytridiomycota incertae sedis</taxon>
        <taxon>Chytridiomycetes</taxon>
        <taxon>Chytridiales</taxon>
        <taxon>Chytriomycetaceae</taxon>
        <taxon>Rhizoclosmatium</taxon>
    </lineage>
</organism>
<dbReference type="GO" id="GO:0009060">
    <property type="term" value="P:aerobic respiration"/>
    <property type="evidence" value="ECO:0007669"/>
    <property type="project" value="TreeGrafter"/>
</dbReference>
<evidence type="ECO:0000313" key="9">
    <source>
        <dbReference type="EMBL" id="ORY11461.1"/>
    </source>
</evidence>
<keyword evidence="5 7" id="KW-0472">Membrane</keyword>
<feature type="transmembrane region" description="Helical" evidence="7">
    <location>
        <begin position="149"/>
        <end position="170"/>
    </location>
</feature>
<keyword evidence="4 7" id="KW-1133">Transmembrane helix</keyword>
<evidence type="ECO:0000313" key="11">
    <source>
        <dbReference type="Proteomes" id="UP000193642"/>
    </source>
</evidence>
<dbReference type="Pfam" id="PF00146">
    <property type="entry name" value="NADHdh"/>
    <property type="match status" value="1"/>
</dbReference>
<evidence type="ECO:0000256" key="4">
    <source>
        <dbReference type="ARBA" id="ARBA00022989"/>
    </source>
</evidence>
<keyword evidence="6" id="KW-0520">NAD</keyword>
<dbReference type="EMBL" id="MCGO01000376">
    <property type="protein sequence ID" value="ORY11461.1"/>
    <property type="molecule type" value="Genomic_DNA"/>
</dbReference>
<accession>A0A1Y1ZMI3</accession>
<gene>
    <name evidence="10" type="ORF">BCR33DRAFT_671426</name>
    <name evidence="9" type="ORF">BCR33DRAFT_674361</name>
</gene>
<protein>
    <submittedName>
        <fullName evidence="9">NADH dehydrogenase subunit 1</fullName>
    </submittedName>
</protein>
<feature type="signal peptide" evidence="8">
    <location>
        <begin position="1"/>
        <end position="21"/>
    </location>
</feature>
<proteinExistence type="inferred from homology"/>
<comment type="subcellular location">
    <subcellularLocation>
        <location evidence="1">Membrane</location>
        <topology evidence="1">Multi-pass membrane protein</topology>
    </subcellularLocation>
    <subcellularLocation>
        <location evidence="6">Mitochondrion inner membrane</location>
        <topology evidence="6">Multi-pass membrane protein</topology>
    </subcellularLocation>
</comment>